<name>A0A4V3YZM3_AERVE</name>
<organism evidence="1 2">
    <name type="scientific">Aeromonas veronii</name>
    <dbReference type="NCBI Taxonomy" id="654"/>
    <lineage>
        <taxon>Bacteria</taxon>
        <taxon>Pseudomonadati</taxon>
        <taxon>Pseudomonadota</taxon>
        <taxon>Gammaproteobacteria</taxon>
        <taxon>Aeromonadales</taxon>
        <taxon>Aeromonadaceae</taxon>
        <taxon>Aeromonas</taxon>
    </lineage>
</organism>
<comment type="caution">
    <text evidence="1">The sequence shown here is derived from an EMBL/GenBank/DDBJ whole genome shotgun (WGS) entry which is preliminary data.</text>
</comment>
<proteinExistence type="predicted"/>
<dbReference type="Proteomes" id="UP000309618">
    <property type="component" value="Unassembled WGS sequence"/>
</dbReference>
<accession>A0A4V3YZM3</accession>
<reference evidence="1 2" key="1">
    <citation type="submission" date="2019-04" db="EMBL/GenBank/DDBJ databases">
        <title>Comparative genomics of Aeromonas veronii strains pathogenic to fish.</title>
        <authorList>
            <person name="Cascarano M.C."/>
            <person name="Smyrli M."/>
            <person name="Katharios P."/>
        </authorList>
    </citation>
    <scope>NUCLEOTIDE SEQUENCE [LARGE SCALE GENOMIC DNA]</scope>
    <source>
        <strain evidence="1 2">XU1</strain>
    </source>
</reference>
<dbReference type="RefSeq" id="WP_136502151.1">
    <property type="nucleotide sequence ID" value="NZ_SSUX01000011.1"/>
</dbReference>
<dbReference type="AlphaFoldDB" id="A0A4V3YZM3"/>
<dbReference type="EMBL" id="SSUX01000011">
    <property type="protein sequence ID" value="THJ43712.1"/>
    <property type="molecule type" value="Genomic_DNA"/>
</dbReference>
<protein>
    <submittedName>
        <fullName evidence="1">Uncharacterized protein</fullName>
    </submittedName>
</protein>
<evidence type="ECO:0000313" key="1">
    <source>
        <dbReference type="EMBL" id="THJ43712.1"/>
    </source>
</evidence>
<gene>
    <name evidence="1" type="ORF">E8Q35_15520</name>
</gene>
<evidence type="ECO:0000313" key="2">
    <source>
        <dbReference type="Proteomes" id="UP000309618"/>
    </source>
</evidence>
<sequence length="355" mass="39974">MHEKNNGLSLLEELEVELKIAKSSNKPRNIPVQVTRYLNDGPNTVTLGINLLLTPAKEIQASLSPRQPSSSTEKMRTELSERFLDGPKQVRPGGVLVFEQCIETSDGALSANWATSLFSSADMGNIIIDFATVKLYETNENRTKPVREVYWLDTRNSRLVDGLAALEQTIAEFLTTTAQCPITTPGFVIRAFDQDSNALAIEWRQQLAPSDGNDYIFESVNSTLTRFWQSEQGKIVQRVLASPDGLYQLEVIRSGIGYFTKESNEHLFDTQGKIRLLTTGGHEHQASLLRKTYGQHSSGLFCKSIIGIRQSPNKNRFYHYAKPVAYHDPFYRLEHIPTDHFHPSSLKELYPLGND</sequence>